<feature type="disulfide bond" evidence="16">
    <location>
        <begin position="54"/>
        <end position="385"/>
    </location>
</feature>
<dbReference type="Proteomes" id="UP000019118">
    <property type="component" value="Unassembled WGS sequence"/>
</dbReference>
<evidence type="ECO:0000256" key="12">
    <source>
        <dbReference type="ARBA" id="ARBA00043668"/>
    </source>
</evidence>
<evidence type="ECO:0000256" key="10">
    <source>
        <dbReference type="ARBA" id="ARBA00023180"/>
    </source>
</evidence>
<dbReference type="EC" id="3.1.3.62" evidence="4"/>
<dbReference type="SUPFAM" id="SSF53254">
    <property type="entry name" value="Phosphoglycerate mutase-like"/>
    <property type="match status" value="1"/>
</dbReference>
<dbReference type="EC" id="3.1.3.80" evidence="3"/>
<keyword evidence="6" id="KW-1003">Cell membrane</keyword>
<dbReference type="EMBL" id="KB631786">
    <property type="protein sequence ID" value="ERL86073.1"/>
    <property type="molecule type" value="Genomic_DNA"/>
</dbReference>
<dbReference type="GO" id="GO:0005886">
    <property type="term" value="C:plasma membrane"/>
    <property type="evidence" value="ECO:0007669"/>
    <property type="project" value="UniProtKB-SubCell"/>
</dbReference>
<comment type="similarity">
    <text evidence="2">Belongs to the histidine acid phosphatase family. MINPP1 subfamily.</text>
</comment>
<evidence type="ECO:0000256" key="14">
    <source>
        <dbReference type="ARBA" id="ARBA00043691"/>
    </source>
</evidence>
<protein>
    <recommendedName>
        <fullName evidence="5">Multiple inositol polyphosphate phosphatase 1</fullName>
        <ecNumber evidence="4">3.1.3.62</ecNumber>
        <ecNumber evidence="3">3.1.3.80</ecNumber>
    </recommendedName>
    <alternativeName>
        <fullName evidence="11">2,3-bisphosphoglycerate 3-phosphatase</fullName>
    </alternativeName>
</protein>
<evidence type="ECO:0000313" key="22">
    <source>
        <dbReference type="Proteomes" id="UP000030742"/>
    </source>
</evidence>
<organism evidence="18">
    <name type="scientific">Dendroctonus ponderosae</name>
    <name type="common">Mountain pine beetle</name>
    <dbReference type="NCBI Taxonomy" id="77166"/>
    <lineage>
        <taxon>Eukaryota</taxon>
        <taxon>Metazoa</taxon>
        <taxon>Ecdysozoa</taxon>
        <taxon>Arthropoda</taxon>
        <taxon>Hexapoda</taxon>
        <taxon>Insecta</taxon>
        <taxon>Pterygota</taxon>
        <taxon>Neoptera</taxon>
        <taxon>Endopterygota</taxon>
        <taxon>Coleoptera</taxon>
        <taxon>Polyphaga</taxon>
        <taxon>Cucujiformia</taxon>
        <taxon>Curculionidae</taxon>
        <taxon>Scolytinae</taxon>
        <taxon>Dendroctonus</taxon>
    </lineage>
</organism>
<evidence type="ECO:0000256" key="11">
    <source>
        <dbReference type="ARBA" id="ARBA00031642"/>
    </source>
</evidence>
<reference evidence="21 22" key="1">
    <citation type="journal article" date="2013" name="Genome Biol.">
        <title>Draft genome of the mountain pine beetle, Dendroctonus ponderosae Hopkins, a major forest pest.</title>
        <authorList>
            <person name="Keeling C.I."/>
            <person name="Yuen M.M."/>
            <person name="Liao N.Y."/>
            <person name="Docking T.R."/>
            <person name="Chan S.K."/>
            <person name="Taylor G.A."/>
            <person name="Palmquist D.L."/>
            <person name="Jackman S.D."/>
            <person name="Nguyen A."/>
            <person name="Li M."/>
            <person name="Henderson H."/>
            <person name="Janes J.K."/>
            <person name="Zhao Y."/>
            <person name="Pandoh P."/>
            <person name="Moore R."/>
            <person name="Sperling F.A."/>
            <person name="Huber D.P."/>
            <person name="Birol I."/>
            <person name="Jones S.J."/>
            <person name="Bohlmann J."/>
        </authorList>
    </citation>
    <scope>NUCLEOTIDE SEQUENCE</scope>
</reference>
<feature type="disulfide bond" evidence="16">
    <location>
        <begin position="405"/>
        <end position="411"/>
    </location>
</feature>
<proteinExistence type="inferred from homology"/>
<dbReference type="PANTHER" id="PTHR20963:SF8">
    <property type="entry name" value="MULTIPLE INOSITOL POLYPHOSPHATE PHOSPHATASE 1"/>
    <property type="match status" value="1"/>
</dbReference>
<name>N6T0V9_DENPD</name>
<evidence type="ECO:0000256" key="13">
    <source>
        <dbReference type="ARBA" id="ARBA00043671"/>
    </source>
</evidence>
<dbReference type="FunFam" id="3.40.50.1240:FF:000014">
    <property type="entry name" value="Multiple inositol polyphosphate phosphatase 1"/>
    <property type="match status" value="1"/>
</dbReference>
<dbReference type="HOGENOM" id="CLU_029165_0_0_1"/>
<dbReference type="GO" id="GO:0003993">
    <property type="term" value="F:acid phosphatase activity"/>
    <property type="evidence" value="ECO:0007669"/>
    <property type="project" value="TreeGrafter"/>
</dbReference>
<feature type="chain" id="PRO_5010971647" description="Multiple inositol polyphosphate phosphatase 1" evidence="17">
    <location>
        <begin position="22"/>
        <end position="443"/>
    </location>
</feature>
<reference evidence="20" key="2">
    <citation type="submission" date="2024-08" db="UniProtKB">
        <authorList>
            <consortium name="EnsemblMetazoa"/>
        </authorList>
    </citation>
    <scope>IDENTIFICATION</scope>
</reference>
<evidence type="ECO:0000256" key="15">
    <source>
        <dbReference type="ARBA" id="ARBA00043832"/>
    </source>
</evidence>
<dbReference type="PIRSF" id="PIRSF000894">
    <property type="entry name" value="Acid_phosphatase"/>
    <property type="match status" value="1"/>
</dbReference>
<comment type="catalytic activity">
    <reaction evidence="15">
        <text>(2R)-2,3-bisphosphoglycerate + H2O = (2R)-2-phosphoglycerate + phosphate</text>
        <dbReference type="Rhea" id="RHEA:27381"/>
        <dbReference type="ChEBI" id="CHEBI:15377"/>
        <dbReference type="ChEBI" id="CHEBI:43474"/>
        <dbReference type="ChEBI" id="CHEBI:58248"/>
        <dbReference type="ChEBI" id="CHEBI:58289"/>
        <dbReference type="EC" id="3.1.3.80"/>
    </reaction>
    <physiologicalReaction direction="left-to-right" evidence="15">
        <dbReference type="Rhea" id="RHEA:27382"/>
    </physiologicalReaction>
</comment>
<evidence type="ECO:0000256" key="3">
    <source>
        <dbReference type="ARBA" id="ARBA00012976"/>
    </source>
</evidence>
<comment type="catalytic activity">
    <reaction evidence="14">
        <text>1D-myo-inositol hexakisphosphate + H2O = 1D-myo-inositol 1,2,4,5,6-pentakisphosphate + phosphate</text>
        <dbReference type="Rhea" id="RHEA:16989"/>
        <dbReference type="ChEBI" id="CHEBI:15377"/>
        <dbReference type="ChEBI" id="CHEBI:43474"/>
        <dbReference type="ChEBI" id="CHEBI:57798"/>
        <dbReference type="ChEBI" id="CHEBI:58130"/>
        <dbReference type="EC" id="3.1.3.62"/>
    </reaction>
    <physiologicalReaction direction="left-to-right" evidence="14">
        <dbReference type="Rhea" id="RHEA:16990"/>
    </physiologicalReaction>
</comment>
<dbReference type="InterPro" id="IPR000560">
    <property type="entry name" value="His_Pase_clade-2"/>
</dbReference>
<dbReference type="Proteomes" id="UP000030742">
    <property type="component" value="Unassembled WGS sequence"/>
</dbReference>
<dbReference type="GO" id="GO:0034417">
    <property type="term" value="F:bisphosphoglycerate 3-phosphatase activity"/>
    <property type="evidence" value="ECO:0007669"/>
    <property type="project" value="UniProtKB-EC"/>
</dbReference>
<dbReference type="OrthoDB" id="6509975at2759"/>
<evidence type="ECO:0000313" key="21">
    <source>
        <dbReference type="Proteomes" id="UP000019118"/>
    </source>
</evidence>
<dbReference type="PANTHER" id="PTHR20963">
    <property type="entry name" value="MULTIPLE INOSITOL POLYPHOSPHATE PHOSPHATASE-RELATED"/>
    <property type="match status" value="1"/>
</dbReference>
<keyword evidence="21" id="KW-1185">Reference proteome</keyword>
<evidence type="ECO:0000256" key="6">
    <source>
        <dbReference type="ARBA" id="ARBA00022475"/>
    </source>
</evidence>
<accession>N6T0V9</accession>
<evidence type="ECO:0000256" key="9">
    <source>
        <dbReference type="ARBA" id="ARBA00023136"/>
    </source>
</evidence>
<evidence type="ECO:0000256" key="16">
    <source>
        <dbReference type="PIRSR" id="PIRSR000894-2"/>
    </source>
</evidence>
<evidence type="ECO:0000256" key="8">
    <source>
        <dbReference type="ARBA" id="ARBA00022801"/>
    </source>
</evidence>
<feature type="non-terminal residue" evidence="18">
    <location>
        <position position="1"/>
    </location>
</feature>
<keyword evidence="10" id="KW-0325">Glycoprotein</keyword>
<dbReference type="STRING" id="77166.N6T0V9"/>
<comment type="catalytic activity">
    <reaction evidence="12">
        <text>1D-myo-inositol 1,2,5,6-tetrakisphosphate + H2O = 1D-myo-inositol 1,2,6-trisphosphate + phosphate</text>
        <dbReference type="Rhea" id="RHEA:77119"/>
        <dbReference type="ChEBI" id="CHEBI:15377"/>
        <dbReference type="ChEBI" id="CHEBI:43474"/>
        <dbReference type="ChEBI" id="CHEBI:195535"/>
        <dbReference type="ChEBI" id="CHEBI:195537"/>
        <dbReference type="EC" id="3.1.3.62"/>
    </reaction>
    <physiologicalReaction direction="left-to-right" evidence="12">
        <dbReference type="Rhea" id="RHEA:77120"/>
    </physiologicalReaction>
</comment>
<evidence type="ECO:0000256" key="7">
    <source>
        <dbReference type="ARBA" id="ARBA00022729"/>
    </source>
</evidence>
<feature type="signal peptide" evidence="17">
    <location>
        <begin position="1"/>
        <end position="21"/>
    </location>
</feature>
<comment type="subcellular location">
    <subcellularLocation>
        <location evidence="1">Cell membrane</location>
    </subcellularLocation>
</comment>
<dbReference type="Pfam" id="PF00328">
    <property type="entry name" value="His_Phos_2"/>
    <property type="match status" value="1"/>
</dbReference>
<dbReference type="CDD" id="cd07061">
    <property type="entry name" value="HP_HAP_like"/>
    <property type="match status" value="1"/>
</dbReference>
<feature type="disulfide bond" evidence="16">
    <location>
        <begin position="258"/>
        <end position="273"/>
    </location>
</feature>
<evidence type="ECO:0000256" key="4">
    <source>
        <dbReference type="ARBA" id="ARBA00013040"/>
    </source>
</evidence>
<comment type="catalytic activity">
    <reaction evidence="13">
        <text>1D-myo-inositol 1,2,4,5,6-pentakisphosphate + H2O = 1D-myo-inositol 1,2,5,6-tetrakisphosphate + phosphate</text>
        <dbReference type="Rhea" id="RHEA:77115"/>
        <dbReference type="ChEBI" id="CHEBI:15377"/>
        <dbReference type="ChEBI" id="CHEBI:43474"/>
        <dbReference type="ChEBI" id="CHEBI:57798"/>
        <dbReference type="ChEBI" id="CHEBI:195535"/>
        <dbReference type="EC" id="3.1.3.62"/>
    </reaction>
    <physiologicalReaction direction="left-to-right" evidence="13">
        <dbReference type="Rhea" id="RHEA:77116"/>
    </physiologicalReaction>
</comment>
<evidence type="ECO:0000256" key="5">
    <source>
        <dbReference type="ARBA" id="ARBA00018097"/>
    </source>
</evidence>
<evidence type="ECO:0000256" key="2">
    <source>
        <dbReference type="ARBA" id="ARBA00008422"/>
    </source>
</evidence>
<dbReference type="EnsemblMetazoa" id="XM_019914907.1">
    <property type="protein sequence ID" value="XP_019770466.1"/>
    <property type="gene ID" value="LOC109544610"/>
</dbReference>
<evidence type="ECO:0000313" key="18">
    <source>
        <dbReference type="EMBL" id="ENN71133.1"/>
    </source>
</evidence>
<keyword evidence="8" id="KW-0378">Hydrolase</keyword>
<dbReference type="OMA" id="RGRSDWC"/>
<dbReference type="InterPro" id="IPR029033">
    <property type="entry name" value="His_PPase_superfam"/>
</dbReference>
<evidence type="ECO:0000256" key="1">
    <source>
        <dbReference type="ARBA" id="ARBA00004236"/>
    </source>
</evidence>
<dbReference type="EMBL" id="KB741277">
    <property type="protein sequence ID" value="ENN71133.1"/>
    <property type="molecule type" value="Genomic_DNA"/>
</dbReference>
<evidence type="ECO:0000313" key="19">
    <source>
        <dbReference type="EMBL" id="ERL86073.1"/>
    </source>
</evidence>
<keyword evidence="9" id="KW-0472">Membrane</keyword>
<dbReference type="AlphaFoldDB" id="N6T0V9"/>
<dbReference type="KEGG" id="dpa:109544610"/>
<sequence length="443" mass="51718">MGVRVWCFSFGLCCLFLLTKQCPRKYPFEHYLAVRTPYRFVSNSSLHKVNYEGCIPKKVWMLVRHGTRNPSKSNLEPINSRLPIIKNNVLNSKKVPNDFIKNRDLDLFKKWKWTVKLEDEKKLTHEGEDEMLLMAERMQSRFPEVFENVYSNTTYKFKYTFSQRTKKSAFYFAAGLFGKKTAKDVWFPDPIKADPILRFYKLCKKWKETVKAPVHENGEHKKFQESPTMAKVASEVTERLGLTTKLNVSDIYTMYITCGFETAWNKRPKSPWCSPFTEENLKALEYIDDLKHYWQDGYGYQLTYQQACPAFGDLINYFNAEAAFPKVTVYFTHSGTLLKMLAHMGLYRDQNHLTASEFGNMANRKWKTGLIDSFGTNLAFILYECDGVKKVLTMHQENIIKLPCCPESDLCEYEKIYDFYSESIESCDFDAMCDESHSDSDSD</sequence>
<evidence type="ECO:0000256" key="17">
    <source>
        <dbReference type="SAM" id="SignalP"/>
    </source>
</evidence>
<dbReference type="GO" id="GO:0052745">
    <property type="term" value="F:inositol phosphate phosphatase activity"/>
    <property type="evidence" value="ECO:0007669"/>
    <property type="project" value="TreeGrafter"/>
</dbReference>
<gene>
    <name evidence="19" type="ORF">D910_03487</name>
    <name evidence="18" type="ORF">YQE_12064</name>
</gene>
<keyword evidence="7 17" id="KW-0732">Signal</keyword>
<evidence type="ECO:0000313" key="20">
    <source>
        <dbReference type="EnsemblMetazoa" id="XP_019770466.1"/>
    </source>
</evidence>
<keyword evidence="16" id="KW-1015">Disulfide bond</keyword>
<dbReference type="InterPro" id="IPR016274">
    <property type="entry name" value="Histidine_acid_Pase_euk"/>
</dbReference>
<dbReference type="Gene3D" id="3.40.50.1240">
    <property type="entry name" value="Phosphoglycerate mutase-like"/>
    <property type="match status" value="1"/>
</dbReference>